<dbReference type="EMBL" id="JAENRR010000009">
    <property type="protein sequence ID" value="MBK3516843.1"/>
    <property type="molecule type" value="Genomic_DNA"/>
</dbReference>
<dbReference type="PANTHER" id="PTHR11647:SF1">
    <property type="entry name" value="COLLAPSIN RESPONSE MEDIATOR PROTEIN"/>
    <property type="match status" value="1"/>
</dbReference>
<reference evidence="3 4" key="1">
    <citation type="submission" date="2021-01" db="EMBL/GenBank/DDBJ databases">
        <title>Carboxyliciviraga sp.nov., isolated from coastal sediments.</title>
        <authorList>
            <person name="Lu D."/>
            <person name="Zhang T."/>
        </authorList>
    </citation>
    <scope>NUCLEOTIDE SEQUENCE [LARGE SCALE GENOMIC DNA]</scope>
    <source>
        <strain evidence="3 4">N1Y132</strain>
    </source>
</reference>
<dbReference type="PANTHER" id="PTHR11647">
    <property type="entry name" value="HYDRANTOINASE/DIHYDROPYRIMIDINASE FAMILY MEMBER"/>
    <property type="match status" value="1"/>
</dbReference>
<feature type="domain" description="Amidohydrolase-related" evidence="2">
    <location>
        <begin position="331"/>
        <end position="397"/>
    </location>
</feature>
<organism evidence="3 4">
    <name type="scientific">Carboxylicivirga marina</name>
    <dbReference type="NCBI Taxonomy" id="2800988"/>
    <lineage>
        <taxon>Bacteria</taxon>
        <taxon>Pseudomonadati</taxon>
        <taxon>Bacteroidota</taxon>
        <taxon>Bacteroidia</taxon>
        <taxon>Marinilabiliales</taxon>
        <taxon>Marinilabiliaceae</taxon>
        <taxon>Carboxylicivirga</taxon>
    </lineage>
</organism>
<keyword evidence="4" id="KW-1185">Reference proteome</keyword>
<gene>
    <name evidence="3" type="ORF">JIV24_05785</name>
</gene>
<dbReference type="Pfam" id="PF01979">
    <property type="entry name" value="Amidohydro_1"/>
    <property type="match status" value="1"/>
</dbReference>
<name>A0ABS1HGQ8_9BACT</name>
<dbReference type="Gene3D" id="2.30.40.10">
    <property type="entry name" value="Urease, subunit C, domain 1"/>
    <property type="match status" value="1"/>
</dbReference>
<evidence type="ECO:0000256" key="1">
    <source>
        <dbReference type="ARBA" id="ARBA00001947"/>
    </source>
</evidence>
<evidence type="ECO:0000259" key="2">
    <source>
        <dbReference type="Pfam" id="PF01979"/>
    </source>
</evidence>
<dbReference type="Proteomes" id="UP000605676">
    <property type="component" value="Unassembled WGS sequence"/>
</dbReference>
<dbReference type="InterPro" id="IPR050378">
    <property type="entry name" value="Metallo-dep_Hydrolases_sf"/>
</dbReference>
<dbReference type="SUPFAM" id="SSF51338">
    <property type="entry name" value="Composite domain of metallo-dependent hydrolases"/>
    <property type="match status" value="1"/>
</dbReference>
<comment type="caution">
    <text evidence="3">The sequence shown here is derived from an EMBL/GenBank/DDBJ whole genome shotgun (WGS) entry which is preliminary data.</text>
</comment>
<proteinExistence type="predicted"/>
<dbReference type="InterPro" id="IPR011059">
    <property type="entry name" value="Metal-dep_hydrolase_composite"/>
</dbReference>
<dbReference type="Gene3D" id="3.20.20.140">
    <property type="entry name" value="Metal-dependent hydrolases"/>
    <property type="match status" value="1"/>
</dbReference>
<dbReference type="InterPro" id="IPR006680">
    <property type="entry name" value="Amidohydro-rel"/>
</dbReference>
<protein>
    <submittedName>
        <fullName evidence="3">Amidohydrolase family protein</fullName>
    </submittedName>
</protein>
<dbReference type="SUPFAM" id="SSF51556">
    <property type="entry name" value="Metallo-dependent hydrolases"/>
    <property type="match status" value="1"/>
</dbReference>
<accession>A0ABS1HGQ8</accession>
<evidence type="ECO:0000313" key="4">
    <source>
        <dbReference type="Proteomes" id="UP000605676"/>
    </source>
</evidence>
<dbReference type="InterPro" id="IPR032466">
    <property type="entry name" value="Metal_Hydrolase"/>
</dbReference>
<dbReference type="RefSeq" id="WP_200464069.1">
    <property type="nucleotide sequence ID" value="NZ_JAENRR010000009.1"/>
</dbReference>
<comment type="cofactor">
    <cofactor evidence="1">
        <name>Zn(2+)</name>
        <dbReference type="ChEBI" id="CHEBI:29105"/>
    </cofactor>
</comment>
<evidence type="ECO:0000313" key="3">
    <source>
        <dbReference type="EMBL" id="MBK3516843.1"/>
    </source>
</evidence>
<sequence>MDYVLIKNGKIVVDGELYYKDVLIGNDKLMEISEGIERPEPETPVIDAKGKLLIPGTIDTNIFFSELISSDDAALKRFNQAQISAGTTTVLEPILPEVSFSFREELIRKKKINYGINADYGYHLSMSDWDILKGADIDYCYAHEGIASFYLKWPVKQDDKDALERLLHVTGKDSTPVLIDMQRPVDVNVWYESLSDEYLESINSHLAQMKEILELSVQAKCTICILNVCFKEELELIERFSANGNVYAELMFPFHIADSDKMVIDNRSVYSGFPLVDKLNLLAEADIWRCLTKENFLLAKPMNKLSGQGVVKSSQVDNRPDEYILMKNLLSVMYTWGVARGKISCGEWVNLISCRPARFMGVFPQKGTLRVGSDADIVVWNPDYKRNLYCHLPGVEASDGNPFPLEGRVEFVFIKGCMVYNGENFNSHKVNGRYLYRSPYL</sequence>